<dbReference type="AlphaFoldDB" id="A0A7X6MBL3"/>
<evidence type="ECO:0000256" key="1">
    <source>
        <dbReference type="SAM" id="MobiDB-lite"/>
    </source>
</evidence>
<evidence type="ECO:0008006" key="4">
    <source>
        <dbReference type="Google" id="ProtNLM"/>
    </source>
</evidence>
<dbReference type="RefSeq" id="WP_061079577.1">
    <property type="nucleotide sequence ID" value="NZ_JAAXPG010000009.1"/>
</dbReference>
<feature type="compositionally biased region" description="Polar residues" evidence="1">
    <location>
        <begin position="38"/>
        <end position="57"/>
    </location>
</feature>
<proteinExistence type="predicted"/>
<reference evidence="2 3" key="1">
    <citation type="submission" date="2020-04" db="EMBL/GenBank/DDBJ databases">
        <title>MicrobeNet Type strains.</title>
        <authorList>
            <person name="Nicholson A.C."/>
        </authorList>
    </citation>
    <scope>NUCLEOTIDE SEQUENCE [LARGE SCALE GENOMIC DNA]</scope>
    <source>
        <strain evidence="2 3">ATCC 23612</strain>
    </source>
</reference>
<sequence>MRRTILTGAVLLLAATGCGEQVSTPDLPEGTSAPEAEQSPQGETADPQEQASPQGTQPAPEEDTDQSSGTFVLNRYGNENGFDDQTPTEYVATEFTTFTDMEWGTWADEVARGEGGVKGTWCMQEGCQDDPYEVEVELGDPVDVDGTTYFSTYTITDYGEEMSEEMIGTLEEVDGGTLALPSTG</sequence>
<feature type="region of interest" description="Disordered" evidence="1">
    <location>
        <begin position="16"/>
        <end position="86"/>
    </location>
</feature>
<dbReference type="EMBL" id="JAAXPG010000009">
    <property type="protein sequence ID" value="NKY98256.1"/>
    <property type="molecule type" value="Genomic_DNA"/>
</dbReference>
<dbReference type="Proteomes" id="UP000553209">
    <property type="component" value="Unassembled WGS sequence"/>
</dbReference>
<evidence type="ECO:0000313" key="3">
    <source>
        <dbReference type="Proteomes" id="UP000553209"/>
    </source>
</evidence>
<comment type="caution">
    <text evidence="2">The sequence shown here is derived from an EMBL/GenBank/DDBJ whole genome shotgun (WGS) entry which is preliminary data.</text>
</comment>
<evidence type="ECO:0000313" key="2">
    <source>
        <dbReference type="EMBL" id="NKY98256.1"/>
    </source>
</evidence>
<name>A0A7X6MBL3_9ACTN</name>
<gene>
    <name evidence="2" type="ORF">HGB44_11415</name>
</gene>
<dbReference type="PROSITE" id="PS51257">
    <property type="entry name" value="PROKAR_LIPOPROTEIN"/>
    <property type="match status" value="1"/>
</dbReference>
<organism evidence="2 3">
    <name type="scientific">Nocardiopsis alborubida</name>
    <dbReference type="NCBI Taxonomy" id="146802"/>
    <lineage>
        <taxon>Bacteria</taxon>
        <taxon>Bacillati</taxon>
        <taxon>Actinomycetota</taxon>
        <taxon>Actinomycetes</taxon>
        <taxon>Streptosporangiales</taxon>
        <taxon>Nocardiopsidaceae</taxon>
        <taxon>Nocardiopsis</taxon>
    </lineage>
</organism>
<accession>A0A7X6MBL3</accession>
<keyword evidence="3" id="KW-1185">Reference proteome</keyword>
<protein>
    <recommendedName>
        <fullName evidence="4">Lipoprotein</fullName>
    </recommendedName>
</protein>